<protein>
    <submittedName>
        <fullName evidence="2">Protein PHLOEM PROTEIN 2-LIKE A9</fullName>
    </submittedName>
</protein>
<dbReference type="AlphaFoldDB" id="A0AAW2LQP5"/>
<gene>
    <name evidence="2" type="ORF">Sradi_5406500</name>
</gene>
<reference evidence="2" key="2">
    <citation type="journal article" date="2024" name="Plant">
        <title>Genomic evolution and insights into agronomic trait innovations of Sesamum species.</title>
        <authorList>
            <person name="Miao H."/>
            <person name="Wang L."/>
            <person name="Qu L."/>
            <person name="Liu H."/>
            <person name="Sun Y."/>
            <person name="Le M."/>
            <person name="Wang Q."/>
            <person name="Wei S."/>
            <person name="Zheng Y."/>
            <person name="Lin W."/>
            <person name="Duan Y."/>
            <person name="Cao H."/>
            <person name="Xiong S."/>
            <person name="Wang X."/>
            <person name="Wei L."/>
            <person name="Li C."/>
            <person name="Ma Q."/>
            <person name="Ju M."/>
            <person name="Zhao R."/>
            <person name="Li G."/>
            <person name="Mu C."/>
            <person name="Tian Q."/>
            <person name="Mei H."/>
            <person name="Zhang T."/>
            <person name="Gao T."/>
            <person name="Zhang H."/>
        </authorList>
    </citation>
    <scope>NUCLEOTIDE SEQUENCE</scope>
    <source>
        <strain evidence="2">G02</strain>
    </source>
</reference>
<proteinExistence type="predicted"/>
<accession>A0AAW2LQP5</accession>
<dbReference type="InterPro" id="IPR025886">
    <property type="entry name" value="PP2-like"/>
</dbReference>
<name>A0AAW2LQP5_SESRA</name>
<dbReference type="EMBL" id="JACGWJ010000024">
    <property type="protein sequence ID" value="KAL0321450.1"/>
    <property type="molecule type" value="Genomic_DNA"/>
</dbReference>
<dbReference type="Pfam" id="PF14299">
    <property type="entry name" value="PP2"/>
    <property type="match status" value="1"/>
</dbReference>
<evidence type="ECO:0000313" key="2">
    <source>
        <dbReference type="EMBL" id="KAL0321450.1"/>
    </source>
</evidence>
<comment type="caution">
    <text evidence="2">The sequence shown here is derived from an EMBL/GenBank/DDBJ whole genome shotgun (WGS) entry which is preliminary data.</text>
</comment>
<reference evidence="2" key="1">
    <citation type="submission" date="2020-06" db="EMBL/GenBank/DDBJ databases">
        <authorList>
            <person name="Li T."/>
            <person name="Hu X."/>
            <person name="Zhang T."/>
            <person name="Song X."/>
            <person name="Zhang H."/>
            <person name="Dai N."/>
            <person name="Sheng W."/>
            <person name="Hou X."/>
            <person name="Wei L."/>
        </authorList>
    </citation>
    <scope>NUCLEOTIDE SEQUENCE</scope>
    <source>
        <strain evidence="2">G02</strain>
        <tissue evidence="2">Leaf</tissue>
    </source>
</reference>
<sequence length="182" mass="20597">MAAPPIPTTTNTTPHHVGDPSISFYTYTDDDDDNKEPMKIPPKHLNIVWGGDSRYWKVPDHEESSVELNQVCWLEVTGSVEGTRPNKQYQVGFHVSFTPDAFGWGGSPLYIMVKRGKDGKSVWRKLLLNPDQTKECDITATTTTNTNPHSNDPKLYFGLYEVWSGKWKGGLKIHHAFIRQLP</sequence>
<evidence type="ECO:0000256" key="1">
    <source>
        <dbReference type="SAM" id="MobiDB-lite"/>
    </source>
</evidence>
<feature type="region of interest" description="Disordered" evidence="1">
    <location>
        <begin position="1"/>
        <end position="20"/>
    </location>
</feature>
<dbReference type="PANTHER" id="PTHR32278">
    <property type="entry name" value="F-BOX DOMAIN-CONTAINING PROTEIN"/>
    <property type="match status" value="1"/>
</dbReference>
<organism evidence="2">
    <name type="scientific">Sesamum radiatum</name>
    <name type="common">Black benniseed</name>
    <dbReference type="NCBI Taxonomy" id="300843"/>
    <lineage>
        <taxon>Eukaryota</taxon>
        <taxon>Viridiplantae</taxon>
        <taxon>Streptophyta</taxon>
        <taxon>Embryophyta</taxon>
        <taxon>Tracheophyta</taxon>
        <taxon>Spermatophyta</taxon>
        <taxon>Magnoliopsida</taxon>
        <taxon>eudicotyledons</taxon>
        <taxon>Gunneridae</taxon>
        <taxon>Pentapetalae</taxon>
        <taxon>asterids</taxon>
        <taxon>lamiids</taxon>
        <taxon>Lamiales</taxon>
        <taxon>Pedaliaceae</taxon>
        <taxon>Sesamum</taxon>
    </lineage>
</organism>
<dbReference type="PANTHER" id="PTHR32278:SF2">
    <property type="entry name" value="PROTEIN PHLOEM PROTEIN 2-LIKE A9"/>
    <property type="match status" value="1"/>
</dbReference>